<accession>A0ABP1GUH5</accession>
<dbReference type="Gene3D" id="3.80.10.10">
    <property type="entry name" value="Ribonuclease Inhibitor"/>
    <property type="match status" value="4"/>
</dbReference>
<dbReference type="SMART" id="SM00365">
    <property type="entry name" value="LRR_SD22"/>
    <property type="match status" value="9"/>
</dbReference>
<evidence type="ECO:0000313" key="5">
    <source>
        <dbReference type="Proteomes" id="UP001642409"/>
    </source>
</evidence>
<dbReference type="PROSITE" id="PS51450">
    <property type="entry name" value="LRR"/>
    <property type="match status" value="10"/>
</dbReference>
<keyword evidence="3" id="KW-0175">Coiled coil</keyword>
<dbReference type="PANTHER" id="PTHR46652:SF3">
    <property type="entry name" value="LEUCINE-RICH REPEAT-CONTAINING PROTEIN 9"/>
    <property type="match status" value="1"/>
</dbReference>
<sequence length="977" mass="112239">MNLFGGFKNNQNAQQPQRPVFGQANQNGAMHTFFQSSNQVSTQNQEKVTVVNSTTDQKHDGFLNSLNKMQQERQQIETEKLKALNIAINEAVSQGYEPEVLDYQKYLGSDCSLETANSFMQSLKQESEQGQSILQQLYIQRYKSRVKDKQLTIGVDYYLSNIQFVDQLDVTNLLVSGLYAGGFTFNNQEKLSYILKFNHVPHIITDLNINKYHLKNLQGIQQMNQLLKLELSSNDIQDISALKSMAQLTYLDLAINQISNIEALRDMVNLNTLRIGFNQIICVEPIIKLNITNLNIINNFIQDCQLLVNHPNISIKDIDTQKIPNIQQIQNYLGPSSTYDQAEQLFNNINSNQITNKIQLHELFLIKHYTPLIKETKLSIQNNSYITSLKFMEKFDIKSLFIKGDYFTRFKNESKHSKCSINFLIVPMNIVELHLTNSNLQSISGIQQMTQLKILNLRENQIYDIRCLQYLVQLTSLNLEDNCIMFIEPITQLNIPDLFLKGNMIQDSWLIVEHPKFLIEWITPYVQPQINDAREFFGPEGTLNDAEDLLNQIIQYKHYNTIAIENAQLKSLQKSVQDASLKIENNKFIKSIQFADKLLLTTLIIQGQKSTHCFNEPTTQEYDLSFQNTPNSLIALHINKYLLQDITGIQQMIQLQILDLSQNSIENIQVLSELINLTQLNLSFNKISDTSAISSLIKLNILNLSHNKLYDISGIKNLTNLSTLILNNNYIKNILDISTSQNLLQIDLSRNNLINLQDLVGIRLNSLRILNLSSNNLDDVSQLSNFISIIELNLENNKLQHVHYLQTLINLLNLNISSNELVDISFVYNMKQLVDLNLSKNQIICIAALSNLKLIQSLDIAGNEAIHCNSLLNLSNLQVVELRGNFITETQIQYVINQKQRTPNIKQINISNRIESISQSNLNLYSIKSHFKKTKYNLQNMKQHTLDNLQIAIQCQQLLFETFIQQMTQLNIMQQLQ</sequence>
<evidence type="ECO:0000313" key="4">
    <source>
        <dbReference type="EMBL" id="CAL5978628.1"/>
    </source>
</evidence>
<protein>
    <submittedName>
        <fullName evidence="4">Uncharacterized protein</fullName>
    </submittedName>
</protein>
<dbReference type="InterPro" id="IPR001611">
    <property type="entry name" value="Leu-rich_rpt"/>
</dbReference>
<dbReference type="EMBL" id="CAXDID020000009">
    <property type="protein sequence ID" value="CAL5978628.1"/>
    <property type="molecule type" value="Genomic_DNA"/>
</dbReference>
<dbReference type="InterPro" id="IPR003591">
    <property type="entry name" value="Leu-rich_rpt_typical-subtyp"/>
</dbReference>
<evidence type="ECO:0000256" key="1">
    <source>
        <dbReference type="ARBA" id="ARBA00022614"/>
    </source>
</evidence>
<evidence type="ECO:0000256" key="3">
    <source>
        <dbReference type="SAM" id="Coils"/>
    </source>
</evidence>
<dbReference type="InterPro" id="IPR032675">
    <property type="entry name" value="LRR_dom_sf"/>
</dbReference>
<dbReference type="SUPFAM" id="SSF52058">
    <property type="entry name" value="L domain-like"/>
    <property type="match status" value="2"/>
</dbReference>
<keyword evidence="1" id="KW-0433">Leucine-rich repeat</keyword>
<gene>
    <name evidence="4" type="ORF">HINF_LOCUS4876</name>
</gene>
<feature type="coiled-coil region" evidence="3">
    <location>
        <begin position="59"/>
        <end position="86"/>
    </location>
</feature>
<name>A0ABP1GUH5_9EUKA</name>
<dbReference type="Proteomes" id="UP001642409">
    <property type="component" value="Unassembled WGS sequence"/>
</dbReference>
<dbReference type="PANTHER" id="PTHR46652">
    <property type="entry name" value="LEUCINE-RICH REPEAT AND IQ DOMAIN-CONTAINING PROTEIN 1-RELATED"/>
    <property type="match status" value="1"/>
</dbReference>
<comment type="caution">
    <text evidence="4">The sequence shown here is derived from an EMBL/GenBank/DDBJ whole genome shotgun (WGS) entry which is preliminary data.</text>
</comment>
<keyword evidence="2" id="KW-0677">Repeat</keyword>
<keyword evidence="5" id="KW-1185">Reference proteome</keyword>
<organism evidence="4 5">
    <name type="scientific">Hexamita inflata</name>
    <dbReference type="NCBI Taxonomy" id="28002"/>
    <lineage>
        <taxon>Eukaryota</taxon>
        <taxon>Metamonada</taxon>
        <taxon>Diplomonadida</taxon>
        <taxon>Hexamitidae</taxon>
        <taxon>Hexamitinae</taxon>
        <taxon>Hexamita</taxon>
    </lineage>
</organism>
<proteinExistence type="predicted"/>
<dbReference type="SMART" id="SM00369">
    <property type="entry name" value="LRR_TYP"/>
    <property type="match status" value="10"/>
</dbReference>
<evidence type="ECO:0000256" key="2">
    <source>
        <dbReference type="ARBA" id="ARBA00022737"/>
    </source>
</evidence>
<dbReference type="InterPro" id="IPR050836">
    <property type="entry name" value="SDS22/Internalin_LRR"/>
</dbReference>
<reference evidence="4 5" key="1">
    <citation type="submission" date="2024-07" db="EMBL/GenBank/DDBJ databases">
        <authorList>
            <person name="Akdeniz Z."/>
        </authorList>
    </citation>
    <scope>NUCLEOTIDE SEQUENCE [LARGE SCALE GENOMIC DNA]</scope>
</reference>